<dbReference type="EMBL" id="JAAXOO010000004">
    <property type="protein sequence ID" value="NKY34771.1"/>
    <property type="molecule type" value="Genomic_DNA"/>
</dbReference>
<evidence type="ECO:0000313" key="1">
    <source>
        <dbReference type="EMBL" id="NKY34771.1"/>
    </source>
</evidence>
<comment type="caution">
    <text evidence="1">The sequence shown here is derived from an EMBL/GenBank/DDBJ whole genome shotgun (WGS) entry which is preliminary data.</text>
</comment>
<sequence>MIPIQITPDLLPGISSGFTAQEANLVGTVRAETPELMPAPTGFHFPGMLMSVGFSSFGAVLSTLIGAGSAVKLDGVARIIPAAGTFTTTDAAGSVTVAAVGDSVAASVFGN</sequence>
<proteinExistence type="predicted"/>
<dbReference type="AlphaFoldDB" id="A0A846XEF4"/>
<protein>
    <submittedName>
        <fullName evidence="1">Uncharacterized protein</fullName>
    </submittedName>
</protein>
<dbReference type="RefSeq" id="WP_068050184.1">
    <property type="nucleotide sequence ID" value="NZ_JAAXOO010000004.1"/>
</dbReference>
<organism evidence="1 2">
    <name type="scientific">Nocardia speluncae</name>
    <dbReference type="NCBI Taxonomy" id="419477"/>
    <lineage>
        <taxon>Bacteria</taxon>
        <taxon>Bacillati</taxon>
        <taxon>Actinomycetota</taxon>
        <taxon>Actinomycetes</taxon>
        <taxon>Mycobacteriales</taxon>
        <taxon>Nocardiaceae</taxon>
        <taxon>Nocardia</taxon>
    </lineage>
</organism>
<dbReference type="Proteomes" id="UP000565715">
    <property type="component" value="Unassembled WGS sequence"/>
</dbReference>
<name>A0A846XEF4_9NOCA</name>
<evidence type="ECO:0000313" key="2">
    <source>
        <dbReference type="Proteomes" id="UP000565715"/>
    </source>
</evidence>
<gene>
    <name evidence="1" type="ORF">HGA13_17060</name>
</gene>
<reference evidence="1 2" key="1">
    <citation type="submission" date="2020-04" db="EMBL/GenBank/DDBJ databases">
        <title>MicrobeNet Type strains.</title>
        <authorList>
            <person name="Nicholson A.C."/>
        </authorList>
    </citation>
    <scope>NUCLEOTIDE SEQUENCE [LARGE SCALE GENOMIC DNA]</scope>
    <source>
        <strain evidence="1 2">DSM 45078</strain>
    </source>
</reference>
<accession>A0A846XEF4</accession>
<keyword evidence="2" id="KW-1185">Reference proteome</keyword>